<dbReference type="EMBL" id="CP001712">
    <property type="protein sequence ID" value="EAR17046.1"/>
    <property type="molecule type" value="Genomic_DNA"/>
</dbReference>
<dbReference type="SUPFAM" id="SSF56801">
    <property type="entry name" value="Acetyl-CoA synthetase-like"/>
    <property type="match status" value="1"/>
</dbReference>
<evidence type="ECO:0000256" key="1">
    <source>
        <dbReference type="ARBA" id="ARBA00006432"/>
    </source>
</evidence>
<accession>A4CJD8</accession>
<evidence type="ECO:0000313" key="5">
    <source>
        <dbReference type="Proteomes" id="UP000009049"/>
    </source>
</evidence>
<dbReference type="Pfam" id="PF13193">
    <property type="entry name" value="AMP-binding_C"/>
    <property type="match status" value="1"/>
</dbReference>
<dbReference type="Pfam" id="PF00501">
    <property type="entry name" value="AMP-binding"/>
    <property type="match status" value="1"/>
</dbReference>
<dbReference type="KEGG" id="rbi:RB2501_09090"/>
<dbReference type="eggNOG" id="COG0318">
    <property type="taxonomic scope" value="Bacteria"/>
</dbReference>
<protein>
    <submittedName>
        <fullName evidence="4">Probable long chain fatty acid CoA ligase</fullName>
    </submittedName>
</protein>
<dbReference type="STRING" id="313596.RB2501_09090"/>
<dbReference type="PROSITE" id="PS00455">
    <property type="entry name" value="AMP_BINDING"/>
    <property type="match status" value="1"/>
</dbReference>
<dbReference type="InterPro" id="IPR025110">
    <property type="entry name" value="AMP-bd_C"/>
</dbReference>
<dbReference type="InterPro" id="IPR042099">
    <property type="entry name" value="ANL_N_sf"/>
</dbReference>
<dbReference type="PANTHER" id="PTHR43201:SF8">
    <property type="entry name" value="ACYL-COA SYNTHETASE FAMILY MEMBER 3"/>
    <property type="match status" value="1"/>
</dbReference>
<dbReference type="GO" id="GO:0006631">
    <property type="term" value="P:fatty acid metabolic process"/>
    <property type="evidence" value="ECO:0007669"/>
    <property type="project" value="TreeGrafter"/>
</dbReference>
<proteinExistence type="inferred from homology"/>
<dbReference type="Gene3D" id="3.30.300.30">
    <property type="match status" value="1"/>
</dbReference>
<gene>
    <name evidence="4" type="ordered locus">RB2501_09090</name>
</gene>
<evidence type="ECO:0000259" key="3">
    <source>
        <dbReference type="Pfam" id="PF13193"/>
    </source>
</evidence>
<sequence length="501" mass="55304">MENNLSLPLIERARKHPDRTAIQCAGSSYSYGQLLSESRKLALGLLGGAADLEEARIAFLAPPGFAYVCIQWGIWRAGGIAVPLCEKHPLPSMEYVVRDTGADAVICTEEYREFLEPLGAISKLVPYTALGAEQGRLPTLGQERRAMILYTSGTTGSPKGVVTTHAGLEAQITALTEAWKWQADDHILNVLPLHHVHGIVNMLCCALWSGACCEFLPKFKPGKVFEAFLRGQVNLFMAVPTIYFKLIAHYQTLPEKEREAISGQLQKFRLMVSGSAALPVSVLEQWREISGHTLLERYGMTEMGMAISNPYDGLRRPGYIGQPLPGVSVRLVDEENQEVPHGSPGEIQVKGANVFREYWGRPEATAEAFTQDGWFRTGDIAQWDDGSYRILGRNSVDIIKSGGYKISALEIEEVLRTHPEVKDCGVVGVPDLEWGEVIGAAIVPGTRQPDTEQLTEWLKTRLPGYKTPRLYLFVDELPRNVLGKVTKNALKDSFKPSDTTG</sequence>
<comment type="similarity">
    <text evidence="1">Belongs to the ATP-dependent AMP-binding enzyme family.</text>
</comment>
<dbReference type="InterPro" id="IPR020845">
    <property type="entry name" value="AMP-binding_CS"/>
</dbReference>
<feature type="domain" description="AMP-binding enzyme C-terminal" evidence="3">
    <location>
        <begin position="410"/>
        <end position="484"/>
    </location>
</feature>
<dbReference type="OrthoDB" id="9765680at2"/>
<organism evidence="4 5">
    <name type="scientific">Robiginitalea biformata (strain ATCC BAA-864 / DSM 15991 / KCTC 12146 / HTCC2501)</name>
    <dbReference type="NCBI Taxonomy" id="313596"/>
    <lineage>
        <taxon>Bacteria</taxon>
        <taxon>Pseudomonadati</taxon>
        <taxon>Bacteroidota</taxon>
        <taxon>Flavobacteriia</taxon>
        <taxon>Flavobacteriales</taxon>
        <taxon>Flavobacteriaceae</taxon>
        <taxon>Robiginitalea</taxon>
    </lineage>
</organism>
<evidence type="ECO:0000259" key="2">
    <source>
        <dbReference type="Pfam" id="PF00501"/>
    </source>
</evidence>
<dbReference type="RefSeq" id="WP_015753802.1">
    <property type="nucleotide sequence ID" value="NC_013222.1"/>
</dbReference>
<dbReference type="Proteomes" id="UP000009049">
    <property type="component" value="Chromosome"/>
</dbReference>
<dbReference type="HOGENOM" id="CLU_000022_59_11_10"/>
<dbReference type="InterPro" id="IPR045851">
    <property type="entry name" value="AMP-bd_C_sf"/>
</dbReference>
<dbReference type="Gene3D" id="3.40.50.12780">
    <property type="entry name" value="N-terminal domain of ligase-like"/>
    <property type="match status" value="1"/>
</dbReference>
<name>A4CJD8_ROBBH</name>
<dbReference type="AlphaFoldDB" id="A4CJD8"/>
<keyword evidence="5" id="KW-1185">Reference proteome</keyword>
<dbReference type="InterPro" id="IPR000873">
    <property type="entry name" value="AMP-dep_synth/lig_dom"/>
</dbReference>
<dbReference type="PANTHER" id="PTHR43201">
    <property type="entry name" value="ACYL-COA SYNTHETASE"/>
    <property type="match status" value="1"/>
</dbReference>
<dbReference type="GO" id="GO:0031956">
    <property type="term" value="F:medium-chain fatty acid-CoA ligase activity"/>
    <property type="evidence" value="ECO:0007669"/>
    <property type="project" value="TreeGrafter"/>
</dbReference>
<feature type="domain" description="AMP-dependent synthetase/ligase" evidence="2">
    <location>
        <begin position="11"/>
        <end position="359"/>
    </location>
</feature>
<keyword evidence="4" id="KW-0436">Ligase</keyword>
<reference evidence="4 5" key="1">
    <citation type="journal article" date="2009" name="J. Bacteriol.">
        <title>Complete genome sequence of Robiginitalea biformata HTCC2501.</title>
        <authorList>
            <person name="Oh H.M."/>
            <person name="Giovannoni S.J."/>
            <person name="Lee K."/>
            <person name="Ferriera S."/>
            <person name="Johnson J."/>
            <person name="Cho J.C."/>
        </authorList>
    </citation>
    <scope>NUCLEOTIDE SEQUENCE [LARGE SCALE GENOMIC DNA]</scope>
    <source>
        <strain evidence="5">ATCC BAA-864 / HTCC2501 / KCTC 12146</strain>
    </source>
</reference>
<evidence type="ECO:0000313" key="4">
    <source>
        <dbReference type="EMBL" id="EAR17046.1"/>
    </source>
</evidence>
<dbReference type="CDD" id="cd05941">
    <property type="entry name" value="MCS"/>
    <property type="match status" value="1"/>
</dbReference>